<organism evidence="1 2">
    <name type="scientific">Vitis vinifera</name>
    <name type="common">Grape</name>
    <dbReference type="NCBI Taxonomy" id="29760"/>
    <lineage>
        <taxon>Eukaryota</taxon>
        <taxon>Viridiplantae</taxon>
        <taxon>Streptophyta</taxon>
        <taxon>Embryophyta</taxon>
        <taxon>Tracheophyta</taxon>
        <taxon>Spermatophyta</taxon>
        <taxon>Magnoliopsida</taxon>
        <taxon>eudicotyledons</taxon>
        <taxon>Gunneridae</taxon>
        <taxon>Pentapetalae</taxon>
        <taxon>rosids</taxon>
        <taxon>Vitales</taxon>
        <taxon>Vitaceae</taxon>
        <taxon>Viteae</taxon>
        <taxon>Vitis</taxon>
    </lineage>
</organism>
<reference evidence="1 2" key="1">
    <citation type="journal article" date="2018" name="PLoS Genet.">
        <title>Population sequencing reveals clonal diversity and ancestral inbreeding in the grapevine cultivar Chardonnay.</title>
        <authorList>
            <person name="Roach M.J."/>
            <person name="Johnson D.L."/>
            <person name="Bohlmann J."/>
            <person name="van Vuuren H.J."/>
            <person name="Jones S.J."/>
            <person name="Pretorius I.S."/>
            <person name="Schmidt S.A."/>
            <person name="Borneman A.R."/>
        </authorList>
    </citation>
    <scope>NUCLEOTIDE SEQUENCE [LARGE SCALE GENOMIC DNA]</scope>
    <source>
        <strain evidence="2">cv. Chardonnay</strain>
        <tissue evidence="1">Leaf</tissue>
    </source>
</reference>
<dbReference type="SMR" id="A0A438K2B8"/>
<name>A0A438K2B8_VITVI</name>
<dbReference type="Proteomes" id="UP000288805">
    <property type="component" value="Unassembled WGS sequence"/>
</dbReference>
<sequence length="116" mass="12840">MMGLHLVALAKLNLLASSSQSLSPLVGGLMFPFLVKLLLSLRFVRGAYGDVVYAWRLFFFQLGRITSENEVGNPANGSRWERAVRLVHGRLTRAARSPAQTLEDEDSLHTLSMLAL</sequence>
<proteinExistence type="predicted"/>
<dbReference type="OrthoDB" id="942283at2759"/>
<evidence type="ECO:0000313" key="2">
    <source>
        <dbReference type="Proteomes" id="UP000288805"/>
    </source>
</evidence>
<protein>
    <submittedName>
        <fullName evidence="1">Uncharacterized protein</fullName>
    </submittedName>
</protein>
<evidence type="ECO:0000313" key="1">
    <source>
        <dbReference type="EMBL" id="RVX15356.1"/>
    </source>
</evidence>
<dbReference type="AlphaFoldDB" id="A0A438K2B8"/>
<dbReference type="PANTHER" id="PTHR38925:SF1">
    <property type="entry name" value="PROTEIN, PUTATIVE-RELATED"/>
    <property type="match status" value="1"/>
</dbReference>
<dbReference type="PANTHER" id="PTHR38925">
    <property type="entry name" value="PROTEIN, PUTATIVE-RELATED"/>
    <property type="match status" value="1"/>
</dbReference>
<comment type="caution">
    <text evidence="1">The sequence shown here is derived from an EMBL/GenBank/DDBJ whole genome shotgun (WGS) entry which is preliminary data.</text>
</comment>
<gene>
    <name evidence="1" type="ORF">CK203_009113</name>
</gene>
<accession>A0A438K2B8</accession>
<dbReference type="EMBL" id="QGNW01000018">
    <property type="protein sequence ID" value="RVX15356.1"/>
    <property type="molecule type" value="Genomic_DNA"/>
</dbReference>